<reference evidence="13 14" key="1">
    <citation type="submission" date="2019-03" db="EMBL/GenBank/DDBJ databases">
        <title>Halomonas marinisediminis sp. nov., a moderately halophilic bacterium isolated from the Bohai Gulf.</title>
        <authorList>
            <person name="Ji X."/>
        </authorList>
    </citation>
    <scope>NUCLEOTIDE SEQUENCE [LARGE SCALE GENOMIC DNA]</scope>
    <source>
        <strain evidence="13 14">204</strain>
    </source>
</reference>
<dbReference type="PROSITE" id="PS00409">
    <property type="entry name" value="PROKAR_NTER_METHYL"/>
    <property type="match status" value="1"/>
</dbReference>
<evidence type="ECO:0000256" key="10">
    <source>
        <dbReference type="ARBA" id="ARBA00030775"/>
    </source>
</evidence>
<evidence type="ECO:0000259" key="12">
    <source>
        <dbReference type="Pfam" id="PF12019"/>
    </source>
</evidence>
<comment type="similarity">
    <text evidence="9">Belongs to the GSP H family.</text>
</comment>
<evidence type="ECO:0000256" key="6">
    <source>
        <dbReference type="ARBA" id="ARBA00022692"/>
    </source>
</evidence>
<dbReference type="Pfam" id="PF12019">
    <property type="entry name" value="GspH"/>
    <property type="match status" value="1"/>
</dbReference>
<dbReference type="InterPro" id="IPR012902">
    <property type="entry name" value="N_methyl_site"/>
</dbReference>
<keyword evidence="6 11" id="KW-0812">Transmembrane</keyword>
<evidence type="ECO:0000256" key="8">
    <source>
        <dbReference type="ARBA" id="ARBA00023136"/>
    </source>
</evidence>
<dbReference type="NCBIfam" id="TIGR02532">
    <property type="entry name" value="IV_pilin_GFxxxE"/>
    <property type="match status" value="1"/>
</dbReference>
<organism evidence="13 14">
    <name type="scientific">Halomonas marinisediminis</name>
    <dbReference type="NCBI Taxonomy" id="2546095"/>
    <lineage>
        <taxon>Bacteria</taxon>
        <taxon>Pseudomonadati</taxon>
        <taxon>Pseudomonadota</taxon>
        <taxon>Gammaproteobacteria</taxon>
        <taxon>Oceanospirillales</taxon>
        <taxon>Halomonadaceae</taxon>
        <taxon>Halomonas</taxon>
    </lineage>
</organism>
<keyword evidence="3" id="KW-1003">Cell membrane</keyword>
<feature type="domain" description="General secretion pathway GspH" evidence="12">
    <location>
        <begin position="50"/>
        <end position="149"/>
    </location>
</feature>
<keyword evidence="5" id="KW-0997">Cell inner membrane</keyword>
<dbReference type="InterPro" id="IPR045584">
    <property type="entry name" value="Pilin-like"/>
</dbReference>
<keyword evidence="7 11" id="KW-1133">Transmembrane helix</keyword>
<dbReference type="SUPFAM" id="SSF54523">
    <property type="entry name" value="Pili subunits"/>
    <property type="match status" value="1"/>
</dbReference>
<evidence type="ECO:0000313" key="14">
    <source>
        <dbReference type="Proteomes" id="UP000294823"/>
    </source>
</evidence>
<comment type="subcellular location">
    <subcellularLocation>
        <location evidence="1">Cell inner membrane</location>
        <topology evidence="1">Single-pass membrane protein</topology>
    </subcellularLocation>
</comment>
<feature type="transmembrane region" description="Helical" evidence="11">
    <location>
        <begin position="12"/>
        <end position="33"/>
    </location>
</feature>
<evidence type="ECO:0000256" key="2">
    <source>
        <dbReference type="ARBA" id="ARBA00021549"/>
    </source>
</evidence>
<comment type="caution">
    <text evidence="13">The sequence shown here is derived from an EMBL/GenBank/DDBJ whole genome shotgun (WGS) entry which is preliminary data.</text>
</comment>
<name>A0ABY2D7Z7_9GAMM</name>
<dbReference type="EMBL" id="SLTR01000016">
    <property type="protein sequence ID" value="TDB01742.1"/>
    <property type="molecule type" value="Genomic_DNA"/>
</dbReference>
<proteinExistence type="inferred from homology"/>
<evidence type="ECO:0000256" key="9">
    <source>
        <dbReference type="ARBA" id="ARBA00025772"/>
    </source>
</evidence>
<protein>
    <recommendedName>
        <fullName evidence="2">Type II secretion system protein H</fullName>
    </recommendedName>
    <alternativeName>
        <fullName evidence="10">General secretion pathway protein H</fullName>
    </alternativeName>
</protein>
<dbReference type="InterPro" id="IPR022346">
    <property type="entry name" value="T2SS_GspH"/>
</dbReference>
<evidence type="ECO:0000256" key="7">
    <source>
        <dbReference type="ARBA" id="ARBA00022989"/>
    </source>
</evidence>
<evidence type="ECO:0000313" key="13">
    <source>
        <dbReference type="EMBL" id="TDB01742.1"/>
    </source>
</evidence>
<evidence type="ECO:0000256" key="1">
    <source>
        <dbReference type="ARBA" id="ARBA00004377"/>
    </source>
</evidence>
<sequence>MMTAGDRQSCQGFTLIELLVTIAVAITLATVAVPSFQSVMARSQWASDYNQILGGLTLARSEAVKRRENVTLKVKSGGASWSYEVKDSGGSDLRVRASGNDRVSLLVADNFSVIFNSLGKVEGGSCDGGCEMKVESGKHCRLIDISSLGRIGRADCAEEGG</sequence>
<dbReference type="Gene3D" id="3.30.700.10">
    <property type="entry name" value="Glycoprotein, Type 4 Pilin"/>
    <property type="match status" value="1"/>
</dbReference>
<evidence type="ECO:0000256" key="5">
    <source>
        <dbReference type="ARBA" id="ARBA00022519"/>
    </source>
</evidence>
<dbReference type="Pfam" id="PF07963">
    <property type="entry name" value="N_methyl"/>
    <property type="match status" value="1"/>
</dbReference>
<accession>A0ABY2D7Z7</accession>
<keyword evidence="4" id="KW-0488">Methylation</keyword>
<dbReference type="Proteomes" id="UP000294823">
    <property type="component" value="Unassembled WGS sequence"/>
</dbReference>
<evidence type="ECO:0000256" key="4">
    <source>
        <dbReference type="ARBA" id="ARBA00022481"/>
    </source>
</evidence>
<evidence type="ECO:0000256" key="3">
    <source>
        <dbReference type="ARBA" id="ARBA00022475"/>
    </source>
</evidence>
<evidence type="ECO:0000256" key="11">
    <source>
        <dbReference type="SAM" id="Phobius"/>
    </source>
</evidence>
<keyword evidence="8 11" id="KW-0472">Membrane</keyword>
<keyword evidence="14" id="KW-1185">Reference proteome</keyword>
<gene>
    <name evidence="13" type="ORF">E0702_12140</name>
</gene>